<evidence type="ECO:0000256" key="6">
    <source>
        <dbReference type="ARBA" id="ARBA00022974"/>
    </source>
</evidence>
<feature type="compositionally biased region" description="Pro residues" evidence="13">
    <location>
        <begin position="365"/>
        <end position="375"/>
    </location>
</feature>
<keyword evidence="10 12" id="KW-0449">Lipoprotein</keyword>
<dbReference type="Pfam" id="PF01153">
    <property type="entry name" value="Glypican"/>
    <property type="match status" value="2"/>
</dbReference>
<evidence type="ECO:0000313" key="16">
    <source>
        <dbReference type="Proteomes" id="UP001476798"/>
    </source>
</evidence>
<evidence type="ECO:0000256" key="12">
    <source>
        <dbReference type="RuleBase" id="RU003519"/>
    </source>
</evidence>
<dbReference type="EMBL" id="JAHRIO010029991">
    <property type="protein sequence ID" value="MEQ2167047.1"/>
    <property type="molecule type" value="Genomic_DNA"/>
</dbReference>
<feature type="chain" id="PRO_5046199269" description="Glypican 2" evidence="14">
    <location>
        <begin position="18"/>
        <end position="431"/>
    </location>
</feature>
<keyword evidence="4 12" id="KW-0336">GPI-anchor</keyword>
<dbReference type="PANTHER" id="PTHR10822:SF24">
    <property type="entry name" value="GLYPICAN-2"/>
    <property type="match status" value="1"/>
</dbReference>
<evidence type="ECO:0000256" key="7">
    <source>
        <dbReference type="ARBA" id="ARBA00023136"/>
    </source>
</evidence>
<comment type="function">
    <text evidence="12">Cell surface proteoglycan.</text>
</comment>
<comment type="subcellular location">
    <subcellularLocation>
        <location evidence="1 12">Cell membrane</location>
        <topology evidence="1 12">Lipid-anchor</topology>
        <topology evidence="1 12">GPI-anchor</topology>
    </subcellularLocation>
</comment>
<reference evidence="15 16" key="1">
    <citation type="submission" date="2021-06" db="EMBL/GenBank/DDBJ databases">
        <authorList>
            <person name="Palmer J.M."/>
        </authorList>
    </citation>
    <scope>NUCLEOTIDE SEQUENCE [LARGE SCALE GENOMIC DNA]</scope>
    <source>
        <strain evidence="15 16">GA_2019</strain>
        <tissue evidence="15">Muscle</tissue>
    </source>
</reference>
<comment type="caution">
    <text evidence="15">The sequence shown here is derived from an EMBL/GenBank/DDBJ whole genome shotgun (WGS) entry which is preliminary data.</text>
</comment>
<dbReference type="PANTHER" id="PTHR10822">
    <property type="entry name" value="GLYPICAN"/>
    <property type="match status" value="1"/>
</dbReference>
<evidence type="ECO:0000256" key="3">
    <source>
        <dbReference type="ARBA" id="ARBA00022475"/>
    </source>
</evidence>
<evidence type="ECO:0008006" key="17">
    <source>
        <dbReference type="Google" id="ProtNLM"/>
    </source>
</evidence>
<evidence type="ECO:0000256" key="5">
    <source>
        <dbReference type="ARBA" id="ARBA00022729"/>
    </source>
</evidence>
<evidence type="ECO:0000256" key="4">
    <source>
        <dbReference type="ARBA" id="ARBA00022622"/>
    </source>
</evidence>
<protein>
    <recommendedName>
        <fullName evidence="17">Glypican 2</fullName>
    </recommendedName>
</protein>
<keyword evidence="7 12" id="KW-0472">Membrane</keyword>
<feature type="region of interest" description="Disordered" evidence="13">
    <location>
        <begin position="333"/>
        <end position="402"/>
    </location>
</feature>
<dbReference type="InterPro" id="IPR001863">
    <property type="entry name" value="Glypican"/>
</dbReference>
<keyword evidence="3" id="KW-1003">Cell membrane</keyword>
<dbReference type="Proteomes" id="UP001476798">
    <property type="component" value="Unassembled WGS sequence"/>
</dbReference>
<evidence type="ECO:0000256" key="11">
    <source>
        <dbReference type="RuleBase" id="RU003518"/>
    </source>
</evidence>
<evidence type="ECO:0000256" key="9">
    <source>
        <dbReference type="ARBA" id="ARBA00023207"/>
    </source>
</evidence>
<gene>
    <name evidence="15" type="ORF">GOODEAATRI_000180</name>
</gene>
<evidence type="ECO:0000256" key="13">
    <source>
        <dbReference type="SAM" id="MobiDB-lite"/>
    </source>
</evidence>
<proteinExistence type="inferred from homology"/>
<sequence>MDTRLLVWLCTVAALSGNRSPAGAAGRSCADTRQVYSEKGYSTSTAPVTQISGEHLRLCPQDYTCCSSQMEETLSLQSERDFLKAIEDNSQFLLTTFTQRHRRLTEVFSDFWSGVVERVFSLVNPQYQFSDDYLECVSKHAEQLQPFGDVPRKLRVQVSRAFIAARALSQGLAFGRDIVNTATKVSDFISNPRLVFSVLGKYRGNRKPFRTYTPEEKPTTAAGTNLDRLFPSTSTQVTELKERLRPMRGFWVSLPHTICNDERMAADVTNEDRCWNGQTRGRYLPEVTGNGLASQINNPEVEVDIARPDVRTKQLIISLKVVTEKLKHAERGQDMNFIDSEEGSGSGGGDHGERYSDDWPGYGPQSPPYSKPPRNPVSNPVKPPRGRERNGSKWSRNNDHGRVRSSASLHTFSVVPLLSLQFAITVAPLWR</sequence>
<evidence type="ECO:0000256" key="1">
    <source>
        <dbReference type="ARBA" id="ARBA00004609"/>
    </source>
</evidence>
<name>A0ABV0N6N3_9TELE</name>
<evidence type="ECO:0000256" key="10">
    <source>
        <dbReference type="ARBA" id="ARBA00023288"/>
    </source>
</evidence>
<accession>A0ABV0N6N3</accession>
<keyword evidence="5 14" id="KW-0732">Signal</keyword>
<feature type="compositionally biased region" description="Basic and acidic residues" evidence="13">
    <location>
        <begin position="385"/>
        <end position="402"/>
    </location>
</feature>
<keyword evidence="9 12" id="KW-0357">Heparan sulfate</keyword>
<evidence type="ECO:0000256" key="2">
    <source>
        <dbReference type="ARBA" id="ARBA00010260"/>
    </source>
</evidence>
<feature type="signal peptide" evidence="14">
    <location>
        <begin position="1"/>
        <end position="17"/>
    </location>
</feature>
<keyword evidence="16" id="KW-1185">Reference proteome</keyword>
<evidence type="ECO:0000313" key="15">
    <source>
        <dbReference type="EMBL" id="MEQ2167047.1"/>
    </source>
</evidence>
<evidence type="ECO:0000256" key="8">
    <source>
        <dbReference type="ARBA" id="ARBA00023180"/>
    </source>
</evidence>
<keyword evidence="8" id="KW-0325">Glycoprotein</keyword>
<evidence type="ECO:0000256" key="14">
    <source>
        <dbReference type="SAM" id="SignalP"/>
    </source>
</evidence>
<organism evidence="15 16">
    <name type="scientific">Goodea atripinnis</name>
    <dbReference type="NCBI Taxonomy" id="208336"/>
    <lineage>
        <taxon>Eukaryota</taxon>
        <taxon>Metazoa</taxon>
        <taxon>Chordata</taxon>
        <taxon>Craniata</taxon>
        <taxon>Vertebrata</taxon>
        <taxon>Euteleostomi</taxon>
        <taxon>Actinopterygii</taxon>
        <taxon>Neopterygii</taxon>
        <taxon>Teleostei</taxon>
        <taxon>Neoteleostei</taxon>
        <taxon>Acanthomorphata</taxon>
        <taxon>Ovalentaria</taxon>
        <taxon>Atherinomorphae</taxon>
        <taxon>Cyprinodontiformes</taxon>
        <taxon>Goodeidae</taxon>
        <taxon>Goodea</taxon>
    </lineage>
</organism>
<keyword evidence="6 12" id="KW-0654">Proteoglycan</keyword>
<comment type="similarity">
    <text evidence="2 11">Belongs to the glypican family.</text>
</comment>